<dbReference type="HOGENOM" id="CLU_1266546_0_0_1"/>
<protein>
    <submittedName>
        <fullName evidence="8">Complement factor H-like</fullName>
    </submittedName>
</protein>
<dbReference type="GeneTree" id="ENSGT00940000154386"/>
<dbReference type="EMBL" id="AGCU01137015">
    <property type="status" value="NOT_ANNOTATED_CDS"/>
    <property type="molecule type" value="Genomic_DNA"/>
</dbReference>
<evidence type="ECO:0000256" key="4">
    <source>
        <dbReference type="ARBA" id="ARBA00023157"/>
    </source>
</evidence>
<dbReference type="PANTHER" id="PTHR45785:SF2">
    <property type="entry name" value="COMPLEMENT FACTOR H-RELATED"/>
    <property type="match status" value="1"/>
</dbReference>
<dbReference type="EMBL" id="AGCU01137014">
    <property type="status" value="NOT_ANNOTATED_CDS"/>
    <property type="molecule type" value="Genomic_DNA"/>
</dbReference>
<dbReference type="InterPro" id="IPR035976">
    <property type="entry name" value="Sushi/SCR/CCP_sf"/>
</dbReference>
<reference evidence="9" key="1">
    <citation type="submission" date="2011-10" db="EMBL/GenBank/DDBJ databases">
        <authorList>
            <consortium name="Soft-shell Turtle Genome Consortium"/>
        </authorList>
    </citation>
    <scope>NUCLEOTIDE SEQUENCE [LARGE SCALE GENOMIC DNA]</scope>
    <source>
        <strain evidence="9">Daiwa-1</strain>
    </source>
</reference>
<proteinExistence type="predicted"/>
<dbReference type="InterPro" id="IPR051503">
    <property type="entry name" value="ComplSys_Reg/VirEntry_Med"/>
</dbReference>
<dbReference type="Proteomes" id="UP000007267">
    <property type="component" value="Unassembled WGS sequence"/>
</dbReference>
<dbReference type="OMA" id="CILTANQ"/>
<name>K7FDI3_PELSI</name>
<dbReference type="PROSITE" id="PS50923">
    <property type="entry name" value="SUSHI"/>
    <property type="match status" value="3"/>
</dbReference>
<reference evidence="8" key="4">
    <citation type="submission" date="2025-09" db="UniProtKB">
        <authorList>
            <consortium name="Ensembl"/>
        </authorList>
    </citation>
    <scope>IDENTIFICATION</scope>
</reference>
<dbReference type="SMART" id="SM00032">
    <property type="entry name" value="CCP"/>
    <property type="match status" value="3"/>
</dbReference>
<dbReference type="CDD" id="cd00033">
    <property type="entry name" value="CCP"/>
    <property type="match status" value="3"/>
</dbReference>
<evidence type="ECO:0000313" key="8">
    <source>
        <dbReference type="Ensembl" id="ENSPSIP00000006093.1"/>
    </source>
</evidence>
<dbReference type="KEGG" id="pss:102460697"/>
<reference evidence="9" key="2">
    <citation type="journal article" date="2013" name="Nat. Genet.">
        <title>The draft genomes of soft-shell turtle and green sea turtle yield insights into the development and evolution of the turtle-specific body plan.</title>
        <authorList>
            <person name="Wang Z."/>
            <person name="Pascual-Anaya J."/>
            <person name="Zadissa A."/>
            <person name="Li W."/>
            <person name="Niimura Y."/>
            <person name="Huang Z."/>
            <person name="Li C."/>
            <person name="White S."/>
            <person name="Xiong Z."/>
            <person name="Fang D."/>
            <person name="Wang B."/>
            <person name="Ming Y."/>
            <person name="Chen Y."/>
            <person name="Zheng Y."/>
            <person name="Kuraku S."/>
            <person name="Pignatelli M."/>
            <person name="Herrero J."/>
            <person name="Beal K."/>
            <person name="Nozawa M."/>
            <person name="Li Q."/>
            <person name="Wang J."/>
            <person name="Zhang H."/>
            <person name="Yu L."/>
            <person name="Shigenobu S."/>
            <person name="Wang J."/>
            <person name="Liu J."/>
            <person name="Flicek P."/>
            <person name="Searle S."/>
            <person name="Wang J."/>
            <person name="Kuratani S."/>
            <person name="Yin Y."/>
            <person name="Aken B."/>
            <person name="Zhang G."/>
            <person name="Irie N."/>
        </authorList>
    </citation>
    <scope>NUCLEOTIDE SEQUENCE [LARGE SCALE GENOMIC DNA]</scope>
    <source>
        <strain evidence="9">Daiwa-1</strain>
    </source>
</reference>
<keyword evidence="3 6" id="KW-0732">Signal</keyword>
<evidence type="ECO:0000256" key="3">
    <source>
        <dbReference type="ARBA" id="ARBA00022729"/>
    </source>
</evidence>
<comment type="subcellular location">
    <subcellularLocation>
        <location evidence="1">Virion</location>
    </subcellularLocation>
</comment>
<feature type="domain" description="Sushi" evidence="7">
    <location>
        <begin position="79"/>
        <end position="138"/>
    </location>
</feature>
<dbReference type="Gene3D" id="2.10.70.10">
    <property type="entry name" value="Complement Module, domain 1"/>
    <property type="match status" value="3"/>
</dbReference>
<dbReference type="Ensembl" id="ENSPSIT00000006130.1">
    <property type="protein sequence ID" value="ENSPSIP00000006093.1"/>
    <property type="gene ID" value="ENSPSIG00000005654.1"/>
</dbReference>
<dbReference type="Pfam" id="PF00084">
    <property type="entry name" value="Sushi"/>
    <property type="match status" value="3"/>
</dbReference>
<dbReference type="PANTHER" id="PTHR45785">
    <property type="entry name" value="COMPLEMENT FACTOR H-RELATED"/>
    <property type="match status" value="1"/>
</dbReference>
<feature type="chain" id="PRO_5003901597" evidence="6">
    <location>
        <begin position="20"/>
        <end position="218"/>
    </location>
</feature>
<keyword evidence="2 5" id="KW-0768">Sushi</keyword>
<dbReference type="EMBL" id="AGCU01137016">
    <property type="status" value="NOT_ANNOTATED_CDS"/>
    <property type="molecule type" value="Genomic_DNA"/>
</dbReference>
<sequence>MILLSCLIIQLFWAFCVKGQEVICQPPTINNGKLITLKRVFKEHDQLQFTCNKGYTFGERSDAECTENGWHPNPSCKEITCDPPSVANGTYHPPRKVFKEEDIIRVSCKAGFHFDTNNRNNIAECTKTGWMPFPRCTLRPCEYPHIENGALTRTYEYYREQMFPATLGRTIHYQCDQGYTPKTNERYSICTKEGWNPKPQCLSKYIYICIFSKKFTVL</sequence>
<evidence type="ECO:0000259" key="7">
    <source>
        <dbReference type="PROSITE" id="PS50923"/>
    </source>
</evidence>
<dbReference type="InterPro" id="IPR000436">
    <property type="entry name" value="Sushi_SCR_CCP_dom"/>
</dbReference>
<evidence type="ECO:0000256" key="1">
    <source>
        <dbReference type="ARBA" id="ARBA00004328"/>
    </source>
</evidence>
<keyword evidence="9" id="KW-1185">Reference proteome</keyword>
<dbReference type="AlphaFoldDB" id="K7FDI3"/>
<organism evidence="8 9">
    <name type="scientific">Pelodiscus sinensis</name>
    <name type="common">Chinese softshell turtle</name>
    <name type="synonym">Trionyx sinensis</name>
    <dbReference type="NCBI Taxonomy" id="13735"/>
    <lineage>
        <taxon>Eukaryota</taxon>
        <taxon>Metazoa</taxon>
        <taxon>Chordata</taxon>
        <taxon>Craniata</taxon>
        <taxon>Vertebrata</taxon>
        <taxon>Euteleostomi</taxon>
        <taxon>Archelosauria</taxon>
        <taxon>Testudinata</taxon>
        <taxon>Testudines</taxon>
        <taxon>Cryptodira</taxon>
        <taxon>Trionychia</taxon>
        <taxon>Trionychidae</taxon>
        <taxon>Pelodiscus</taxon>
    </lineage>
</organism>
<evidence type="ECO:0000256" key="6">
    <source>
        <dbReference type="SAM" id="SignalP"/>
    </source>
</evidence>
<accession>K7FDI3</accession>
<dbReference type="OrthoDB" id="10051774at2759"/>
<evidence type="ECO:0000256" key="2">
    <source>
        <dbReference type="ARBA" id="ARBA00022659"/>
    </source>
</evidence>
<keyword evidence="4" id="KW-1015">Disulfide bond</keyword>
<evidence type="ECO:0000256" key="5">
    <source>
        <dbReference type="PROSITE-ProRule" id="PRU00302"/>
    </source>
</evidence>
<feature type="domain" description="Sushi" evidence="7">
    <location>
        <begin position="139"/>
        <end position="203"/>
    </location>
</feature>
<feature type="domain" description="Sushi" evidence="7">
    <location>
        <begin position="22"/>
        <end position="78"/>
    </location>
</feature>
<dbReference type="SUPFAM" id="SSF57535">
    <property type="entry name" value="Complement control module/SCR domain"/>
    <property type="match status" value="3"/>
</dbReference>
<evidence type="ECO:0000313" key="9">
    <source>
        <dbReference type="Proteomes" id="UP000007267"/>
    </source>
</evidence>
<feature type="signal peptide" evidence="6">
    <location>
        <begin position="1"/>
        <end position="19"/>
    </location>
</feature>
<dbReference type="eggNOG" id="ENOG502QVSB">
    <property type="taxonomic scope" value="Eukaryota"/>
</dbReference>
<dbReference type="RefSeq" id="XP_006130725.1">
    <property type="nucleotide sequence ID" value="XM_006130663.2"/>
</dbReference>
<comment type="caution">
    <text evidence="5">Lacks conserved residue(s) required for the propagation of feature annotation.</text>
</comment>
<reference evidence="8" key="3">
    <citation type="submission" date="2025-08" db="UniProtKB">
        <authorList>
            <consortium name="Ensembl"/>
        </authorList>
    </citation>
    <scope>IDENTIFICATION</scope>
</reference>
<dbReference type="EMBL" id="AGCU01137017">
    <property type="status" value="NOT_ANNOTATED_CDS"/>
    <property type="molecule type" value="Genomic_DNA"/>
</dbReference>
<dbReference type="STRING" id="13735.ENSPSIP00000006093"/>